<keyword evidence="7" id="KW-1185">Reference proteome</keyword>
<dbReference type="InterPro" id="IPR050109">
    <property type="entry name" value="HTH-type_TetR-like_transc_reg"/>
</dbReference>
<gene>
    <name evidence="6" type="ORF">ACFQ27_17460</name>
</gene>
<organism evidence="6 7">
    <name type="scientific">Phenylobacterium conjunctum</name>
    <dbReference type="NCBI Taxonomy" id="1298959"/>
    <lineage>
        <taxon>Bacteria</taxon>
        <taxon>Pseudomonadati</taxon>
        <taxon>Pseudomonadota</taxon>
        <taxon>Alphaproteobacteria</taxon>
        <taxon>Caulobacterales</taxon>
        <taxon>Caulobacteraceae</taxon>
        <taxon>Phenylobacterium</taxon>
    </lineage>
</organism>
<evidence type="ECO:0000259" key="5">
    <source>
        <dbReference type="PROSITE" id="PS50977"/>
    </source>
</evidence>
<dbReference type="SUPFAM" id="SSF46689">
    <property type="entry name" value="Homeodomain-like"/>
    <property type="match status" value="1"/>
</dbReference>
<dbReference type="Gene3D" id="1.10.357.10">
    <property type="entry name" value="Tetracycline Repressor, domain 2"/>
    <property type="match status" value="1"/>
</dbReference>
<accession>A0ABW3T9P3</accession>
<evidence type="ECO:0000313" key="6">
    <source>
        <dbReference type="EMBL" id="MFD1192380.1"/>
    </source>
</evidence>
<dbReference type="PRINTS" id="PR00455">
    <property type="entry name" value="HTHTETR"/>
</dbReference>
<feature type="DNA-binding region" description="H-T-H motif" evidence="4">
    <location>
        <begin position="42"/>
        <end position="61"/>
    </location>
</feature>
<reference evidence="7" key="1">
    <citation type="journal article" date="2019" name="Int. J. Syst. Evol. Microbiol.">
        <title>The Global Catalogue of Microorganisms (GCM) 10K type strain sequencing project: providing services to taxonomists for standard genome sequencing and annotation.</title>
        <authorList>
            <consortium name="The Broad Institute Genomics Platform"/>
            <consortium name="The Broad Institute Genome Sequencing Center for Infectious Disease"/>
            <person name="Wu L."/>
            <person name="Ma J."/>
        </authorList>
    </citation>
    <scope>NUCLEOTIDE SEQUENCE [LARGE SCALE GENOMIC DNA]</scope>
    <source>
        <strain evidence="7">CCUG 55074</strain>
    </source>
</reference>
<dbReference type="Pfam" id="PF00440">
    <property type="entry name" value="TetR_N"/>
    <property type="match status" value="1"/>
</dbReference>
<evidence type="ECO:0000256" key="3">
    <source>
        <dbReference type="ARBA" id="ARBA00023163"/>
    </source>
</evidence>
<comment type="caution">
    <text evidence="6">The sequence shown here is derived from an EMBL/GenBank/DDBJ whole genome shotgun (WGS) entry which is preliminary data.</text>
</comment>
<keyword evidence="1" id="KW-0805">Transcription regulation</keyword>
<evidence type="ECO:0000256" key="2">
    <source>
        <dbReference type="ARBA" id="ARBA00023125"/>
    </source>
</evidence>
<sequence length="203" mass="22071">MRDDDPITPRKTPRQARAEATVEAIIEAAARILEREGLEAFNTNAIARQAGVSVGSLYQYFPGKDAVMAALIRRESQAFARALEAALRTARSKSLAGAVFTIAETAVAHQAARPRLARLLDLEEERLGLQAEARGRDRRVSDILAAFLVERRLGDHEAALDILHMSRGMIDAALERGAADGLSMRLTRAVLGYLSLSPSRVGQ</sequence>
<evidence type="ECO:0000256" key="1">
    <source>
        <dbReference type="ARBA" id="ARBA00023015"/>
    </source>
</evidence>
<dbReference type="InterPro" id="IPR009057">
    <property type="entry name" value="Homeodomain-like_sf"/>
</dbReference>
<evidence type="ECO:0000313" key="7">
    <source>
        <dbReference type="Proteomes" id="UP001597216"/>
    </source>
</evidence>
<dbReference type="RefSeq" id="WP_374344061.1">
    <property type="nucleotide sequence ID" value="NZ_JBHTLQ010000054.1"/>
</dbReference>
<dbReference type="PANTHER" id="PTHR30055">
    <property type="entry name" value="HTH-TYPE TRANSCRIPTIONAL REGULATOR RUTR"/>
    <property type="match status" value="1"/>
</dbReference>
<evidence type="ECO:0000256" key="4">
    <source>
        <dbReference type="PROSITE-ProRule" id="PRU00335"/>
    </source>
</evidence>
<feature type="domain" description="HTH tetR-type" evidence="5">
    <location>
        <begin position="19"/>
        <end position="79"/>
    </location>
</feature>
<dbReference type="PANTHER" id="PTHR30055:SF234">
    <property type="entry name" value="HTH-TYPE TRANSCRIPTIONAL REGULATOR BETI"/>
    <property type="match status" value="1"/>
</dbReference>
<keyword evidence="3" id="KW-0804">Transcription</keyword>
<proteinExistence type="predicted"/>
<dbReference type="InterPro" id="IPR001647">
    <property type="entry name" value="HTH_TetR"/>
</dbReference>
<name>A0ABW3T9P3_9CAUL</name>
<keyword evidence="2 4" id="KW-0238">DNA-binding</keyword>
<dbReference type="EMBL" id="JBHTLQ010000054">
    <property type="protein sequence ID" value="MFD1192380.1"/>
    <property type="molecule type" value="Genomic_DNA"/>
</dbReference>
<dbReference type="Proteomes" id="UP001597216">
    <property type="component" value="Unassembled WGS sequence"/>
</dbReference>
<protein>
    <submittedName>
        <fullName evidence="6">TetR/AcrR family transcriptional regulator</fullName>
    </submittedName>
</protein>
<dbReference type="PROSITE" id="PS50977">
    <property type="entry name" value="HTH_TETR_2"/>
    <property type="match status" value="1"/>
</dbReference>